<organism evidence="2 3">
    <name type="scientific">Morella rubra</name>
    <name type="common">Chinese bayberry</name>
    <dbReference type="NCBI Taxonomy" id="262757"/>
    <lineage>
        <taxon>Eukaryota</taxon>
        <taxon>Viridiplantae</taxon>
        <taxon>Streptophyta</taxon>
        <taxon>Embryophyta</taxon>
        <taxon>Tracheophyta</taxon>
        <taxon>Spermatophyta</taxon>
        <taxon>Magnoliopsida</taxon>
        <taxon>eudicotyledons</taxon>
        <taxon>Gunneridae</taxon>
        <taxon>Pentapetalae</taxon>
        <taxon>rosids</taxon>
        <taxon>fabids</taxon>
        <taxon>Fagales</taxon>
        <taxon>Myricaceae</taxon>
        <taxon>Morella</taxon>
    </lineage>
</organism>
<proteinExistence type="predicted"/>
<evidence type="ECO:0000313" key="3">
    <source>
        <dbReference type="Proteomes" id="UP000516437"/>
    </source>
</evidence>
<feature type="region of interest" description="Disordered" evidence="1">
    <location>
        <begin position="1"/>
        <end position="24"/>
    </location>
</feature>
<dbReference type="AlphaFoldDB" id="A0A6A1UTR5"/>
<evidence type="ECO:0000256" key="1">
    <source>
        <dbReference type="SAM" id="MobiDB-lite"/>
    </source>
</evidence>
<protein>
    <submittedName>
        <fullName evidence="2">Uncharacterized protein</fullName>
    </submittedName>
</protein>
<dbReference type="OrthoDB" id="1745817at2759"/>
<dbReference type="EMBL" id="RXIC02000026">
    <property type="protein sequence ID" value="KAB1203742.1"/>
    <property type="molecule type" value="Genomic_DNA"/>
</dbReference>
<sequence>MSGPSPGDRHKLPSPSTANPVGTQSSCAYYNRAEDRITVTSTMNTAYRTHRNRMFQYYSVFNSKEEALEHPYPDMNKEEWTRVCDLFPSEEFHRRSAINKENRAKLKIVHTSRARSFQYARALLVRKNGGDVVGARVRGKSYFEVEIFIEVLGMKRLEEARLEMRARQIEYEALIVKWLNMKQMMREHQQIMEEQQRKKDEEHQKMM</sequence>
<comment type="caution">
    <text evidence="2">The sequence shown here is derived from an EMBL/GenBank/DDBJ whole genome shotgun (WGS) entry which is preliminary data.</text>
</comment>
<keyword evidence="3" id="KW-1185">Reference proteome</keyword>
<feature type="compositionally biased region" description="Polar residues" evidence="1">
    <location>
        <begin position="14"/>
        <end position="24"/>
    </location>
</feature>
<gene>
    <name evidence="2" type="ORF">CJ030_MR8G011196</name>
</gene>
<name>A0A6A1UTR5_9ROSI</name>
<accession>A0A6A1UTR5</accession>
<dbReference type="Proteomes" id="UP000516437">
    <property type="component" value="Chromosome 8"/>
</dbReference>
<reference evidence="2 3" key="1">
    <citation type="journal article" date="2019" name="Plant Biotechnol. J.">
        <title>The red bayberry genome and genetic basis of sex determination.</title>
        <authorList>
            <person name="Jia H.M."/>
            <person name="Jia H.J."/>
            <person name="Cai Q.L."/>
            <person name="Wang Y."/>
            <person name="Zhao H.B."/>
            <person name="Yang W.F."/>
            <person name="Wang G.Y."/>
            <person name="Li Y.H."/>
            <person name="Zhan D.L."/>
            <person name="Shen Y.T."/>
            <person name="Niu Q.F."/>
            <person name="Chang L."/>
            <person name="Qiu J."/>
            <person name="Zhao L."/>
            <person name="Xie H.B."/>
            <person name="Fu W.Y."/>
            <person name="Jin J."/>
            <person name="Li X.W."/>
            <person name="Jiao Y."/>
            <person name="Zhou C.C."/>
            <person name="Tu T."/>
            <person name="Chai C.Y."/>
            <person name="Gao J.L."/>
            <person name="Fan L.J."/>
            <person name="van de Weg E."/>
            <person name="Wang J.Y."/>
            <person name="Gao Z.S."/>
        </authorList>
    </citation>
    <scope>NUCLEOTIDE SEQUENCE [LARGE SCALE GENOMIC DNA]</scope>
    <source>
        <tissue evidence="2">Leaves</tissue>
    </source>
</reference>
<evidence type="ECO:0000313" key="2">
    <source>
        <dbReference type="EMBL" id="KAB1203742.1"/>
    </source>
</evidence>